<sequence length="241" mass="28079">MATVFQGLPNEDFGEFYENYETLAALKNLTERQRKAGLTLYTAGPAKLFLKTIDATAMTYDEIIKEFNEEFKCEINYAQIFYNIQQEDDDLMEYFYKVKRLATKAKINEEKTIIMTFLRGLKANVKPLFAARAYKSLADLKSTITNYKEVYEENRETIYDLPMEWGIKENSPMHPTTDKEINVRPPEPARTKARPYWFRDRGDERRYAAPSRPNWRRADYGGGVRPQPSAGHQGNARGQRQ</sequence>
<evidence type="ECO:0000313" key="4">
    <source>
        <dbReference type="Proteomes" id="UP000299102"/>
    </source>
</evidence>
<dbReference type="Proteomes" id="UP000299102">
    <property type="component" value="Unassembled WGS sequence"/>
</dbReference>
<reference evidence="3 4" key="1">
    <citation type="journal article" date="2019" name="Commun. Biol.">
        <title>The bagworm genome reveals a unique fibroin gene that provides high tensile strength.</title>
        <authorList>
            <person name="Kono N."/>
            <person name="Nakamura H."/>
            <person name="Ohtoshi R."/>
            <person name="Tomita M."/>
            <person name="Numata K."/>
            <person name="Arakawa K."/>
        </authorList>
    </citation>
    <scope>NUCLEOTIDE SEQUENCE [LARGE SCALE GENOMIC DNA]</scope>
</reference>
<comment type="caution">
    <text evidence="3">The sequence shown here is derived from an EMBL/GenBank/DDBJ whole genome shotgun (WGS) entry which is preliminary data.</text>
</comment>
<gene>
    <name evidence="3" type="ORF">EVAR_45287_1</name>
</gene>
<accession>A0A4C1Y9F2</accession>
<feature type="compositionally biased region" description="Basic and acidic residues" evidence="1">
    <location>
        <begin position="176"/>
        <end position="190"/>
    </location>
</feature>
<keyword evidence="4" id="KW-1185">Reference proteome</keyword>
<organism evidence="3 4">
    <name type="scientific">Eumeta variegata</name>
    <name type="common">Bagworm moth</name>
    <name type="synonym">Eumeta japonica</name>
    <dbReference type="NCBI Taxonomy" id="151549"/>
    <lineage>
        <taxon>Eukaryota</taxon>
        <taxon>Metazoa</taxon>
        <taxon>Ecdysozoa</taxon>
        <taxon>Arthropoda</taxon>
        <taxon>Hexapoda</taxon>
        <taxon>Insecta</taxon>
        <taxon>Pterygota</taxon>
        <taxon>Neoptera</taxon>
        <taxon>Endopterygota</taxon>
        <taxon>Lepidoptera</taxon>
        <taxon>Glossata</taxon>
        <taxon>Ditrysia</taxon>
        <taxon>Tineoidea</taxon>
        <taxon>Psychidae</taxon>
        <taxon>Oiketicinae</taxon>
        <taxon>Eumeta</taxon>
    </lineage>
</organism>
<evidence type="ECO:0000259" key="2">
    <source>
        <dbReference type="Pfam" id="PF03732"/>
    </source>
</evidence>
<evidence type="ECO:0000313" key="3">
    <source>
        <dbReference type="EMBL" id="GBP71973.1"/>
    </source>
</evidence>
<feature type="compositionally biased region" description="Basic and acidic residues" evidence="1">
    <location>
        <begin position="197"/>
        <end position="207"/>
    </location>
</feature>
<feature type="region of interest" description="Disordered" evidence="1">
    <location>
        <begin position="170"/>
        <end position="241"/>
    </location>
</feature>
<protein>
    <recommendedName>
        <fullName evidence="2">Retrotransposon gag domain-containing protein</fullName>
    </recommendedName>
</protein>
<dbReference type="InterPro" id="IPR005162">
    <property type="entry name" value="Retrotrans_gag_dom"/>
</dbReference>
<dbReference type="AlphaFoldDB" id="A0A4C1Y9F2"/>
<feature type="domain" description="Retrotransposon gag" evidence="2">
    <location>
        <begin position="48"/>
        <end position="122"/>
    </location>
</feature>
<dbReference type="OrthoDB" id="7492529at2759"/>
<evidence type="ECO:0000256" key="1">
    <source>
        <dbReference type="SAM" id="MobiDB-lite"/>
    </source>
</evidence>
<dbReference type="Pfam" id="PF03732">
    <property type="entry name" value="Retrotrans_gag"/>
    <property type="match status" value="1"/>
</dbReference>
<dbReference type="EMBL" id="BGZK01001128">
    <property type="protein sequence ID" value="GBP71973.1"/>
    <property type="molecule type" value="Genomic_DNA"/>
</dbReference>
<proteinExistence type="predicted"/>
<feature type="compositionally biased region" description="Polar residues" evidence="1">
    <location>
        <begin position="230"/>
        <end position="241"/>
    </location>
</feature>
<name>A0A4C1Y9F2_EUMVA</name>